<dbReference type="AlphaFoldDB" id="A0A383BVQ7"/>
<evidence type="ECO:0000313" key="2">
    <source>
        <dbReference type="EMBL" id="SVE24004.1"/>
    </source>
</evidence>
<accession>A0A383BVQ7</accession>
<protein>
    <submittedName>
        <fullName evidence="2">Uncharacterized protein</fullName>
    </submittedName>
</protein>
<keyword evidence="1" id="KW-0175">Coiled coil</keyword>
<proteinExistence type="predicted"/>
<name>A0A383BVQ7_9ZZZZ</name>
<feature type="coiled-coil region" evidence="1">
    <location>
        <begin position="11"/>
        <end position="45"/>
    </location>
</feature>
<evidence type="ECO:0000256" key="1">
    <source>
        <dbReference type="SAM" id="Coils"/>
    </source>
</evidence>
<organism evidence="2">
    <name type="scientific">marine metagenome</name>
    <dbReference type="NCBI Taxonomy" id="408172"/>
    <lineage>
        <taxon>unclassified sequences</taxon>
        <taxon>metagenomes</taxon>
        <taxon>ecological metagenomes</taxon>
    </lineage>
</organism>
<dbReference type="EMBL" id="UINC01203645">
    <property type="protein sequence ID" value="SVE24004.1"/>
    <property type="molecule type" value="Genomic_DNA"/>
</dbReference>
<reference evidence="2" key="1">
    <citation type="submission" date="2018-05" db="EMBL/GenBank/DDBJ databases">
        <authorList>
            <person name="Lanie J.A."/>
            <person name="Ng W.-L."/>
            <person name="Kazmierczak K.M."/>
            <person name="Andrzejewski T.M."/>
            <person name="Davidsen T.M."/>
            <person name="Wayne K.J."/>
            <person name="Tettelin H."/>
            <person name="Glass J.I."/>
            <person name="Rusch D."/>
            <person name="Podicherti R."/>
            <person name="Tsui H.-C.T."/>
            <person name="Winkler M.E."/>
        </authorList>
    </citation>
    <scope>NUCLEOTIDE SEQUENCE</scope>
</reference>
<sequence length="52" mass="6509">MHQDSEHLTEIEEIEQERDHYRDMYNKIQKELDEVKKELSQIKQVYFKDGHF</sequence>
<gene>
    <name evidence="2" type="ORF">METZ01_LOCUS476858</name>
</gene>